<evidence type="ECO:0000256" key="1">
    <source>
        <dbReference type="ARBA" id="ARBA00022553"/>
    </source>
</evidence>
<comment type="caution">
    <text evidence="6">The sequence shown here is derived from an EMBL/GenBank/DDBJ whole genome shotgun (WGS) entry which is preliminary data.</text>
</comment>
<dbReference type="PANTHER" id="PTHR34139:SF1">
    <property type="entry name" value="RNASE MJ1380-RELATED"/>
    <property type="match status" value="1"/>
</dbReference>
<evidence type="ECO:0000256" key="5">
    <source>
        <dbReference type="ARBA" id="ARBA00022801"/>
    </source>
</evidence>
<evidence type="ECO:0000313" key="7">
    <source>
        <dbReference type="Proteomes" id="UP001226867"/>
    </source>
</evidence>
<dbReference type="PANTHER" id="PTHR34139">
    <property type="entry name" value="UPF0331 PROTEIN MJ0127"/>
    <property type="match status" value="1"/>
</dbReference>
<organism evidence="6 7">
    <name type="scientific">Variovorax ginsengisoli</name>
    <dbReference type="NCBI Taxonomy" id="363844"/>
    <lineage>
        <taxon>Bacteria</taxon>
        <taxon>Pseudomonadati</taxon>
        <taxon>Pseudomonadota</taxon>
        <taxon>Betaproteobacteria</taxon>
        <taxon>Burkholderiales</taxon>
        <taxon>Comamonadaceae</taxon>
        <taxon>Variovorax</taxon>
    </lineage>
</organism>
<dbReference type="RefSeq" id="WP_307690050.1">
    <property type="nucleotide sequence ID" value="NZ_JAUSRO010000007.1"/>
</dbReference>
<evidence type="ECO:0000256" key="4">
    <source>
        <dbReference type="ARBA" id="ARBA00022741"/>
    </source>
</evidence>
<dbReference type="Pfam" id="PF01934">
    <property type="entry name" value="HepT-like"/>
    <property type="match status" value="1"/>
</dbReference>
<dbReference type="InterPro" id="IPR051813">
    <property type="entry name" value="HepT_RNase_toxin"/>
</dbReference>
<keyword evidence="5" id="KW-0378">Hydrolase</keyword>
<name>A0ABT9S7A2_9BURK</name>
<keyword evidence="7" id="KW-1185">Reference proteome</keyword>
<gene>
    <name evidence="6" type="ORF">J2W36_002498</name>
</gene>
<dbReference type="EMBL" id="JAUSRO010000007">
    <property type="protein sequence ID" value="MDP9900235.1"/>
    <property type="molecule type" value="Genomic_DNA"/>
</dbReference>
<reference evidence="6 7" key="1">
    <citation type="submission" date="2023-07" db="EMBL/GenBank/DDBJ databases">
        <title>Sorghum-associated microbial communities from plants grown in Nebraska, USA.</title>
        <authorList>
            <person name="Schachtman D."/>
        </authorList>
    </citation>
    <scope>NUCLEOTIDE SEQUENCE [LARGE SCALE GENOMIC DNA]</scope>
    <source>
        <strain evidence="6 7">DS1607</strain>
    </source>
</reference>
<keyword evidence="4" id="KW-0547">Nucleotide-binding</keyword>
<protein>
    <submittedName>
        <fullName evidence="6">Uncharacterized protein with HEPN domain</fullName>
    </submittedName>
</protein>
<evidence type="ECO:0000313" key="6">
    <source>
        <dbReference type="EMBL" id="MDP9900235.1"/>
    </source>
</evidence>
<keyword evidence="2" id="KW-1277">Toxin-antitoxin system</keyword>
<keyword evidence="3" id="KW-0540">Nuclease</keyword>
<evidence type="ECO:0000256" key="2">
    <source>
        <dbReference type="ARBA" id="ARBA00022649"/>
    </source>
</evidence>
<dbReference type="InterPro" id="IPR008201">
    <property type="entry name" value="HepT-like"/>
</dbReference>
<accession>A0ABT9S7A2</accession>
<proteinExistence type="predicted"/>
<evidence type="ECO:0000256" key="3">
    <source>
        <dbReference type="ARBA" id="ARBA00022722"/>
    </source>
</evidence>
<sequence>MSDPARIPFFLGHVVESIDRIQGYVAGLDESKFLDNHLVQDAVVRNLEVIGEACNNVRKHDLSFVEAHPEIPWGSVIGNRNYLSHGYFNVSYISVWNTVQLHLPTLRRAVAALLT</sequence>
<keyword evidence="1" id="KW-0597">Phosphoprotein</keyword>
<dbReference type="Proteomes" id="UP001226867">
    <property type="component" value="Unassembled WGS sequence"/>
</dbReference>